<evidence type="ECO:0000256" key="1">
    <source>
        <dbReference type="ARBA" id="ARBA00004514"/>
    </source>
</evidence>
<dbReference type="GO" id="GO:0071973">
    <property type="term" value="P:bacterial-type flagellum-dependent cell motility"/>
    <property type="evidence" value="ECO:0007669"/>
    <property type="project" value="TreeGrafter"/>
</dbReference>
<dbReference type="RefSeq" id="WP_066824176.1">
    <property type="nucleotide sequence ID" value="NZ_LTBA01000010.1"/>
</dbReference>
<dbReference type="EMBL" id="LTBA01000010">
    <property type="protein sequence ID" value="KYH34803.1"/>
    <property type="molecule type" value="Genomic_DNA"/>
</dbReference>
<comment type="similarity">
    <text evidence="2 6">Belongs to the FliS family.</text>
</comment>
<dbReference type="SUPFAM" id="SSF101116">
    <property type="entry name" value="Flagellar export chaperone FliS"/>
    <property type="match status" value="1"/>
</dbReference>
<dbReference type="PATRIC" id="fig|1121338.3.peg.1304"/>
<proteinExistence type="inferred from homology"/>
<sequence length="133" mass="15349">MTTGYGNAYNVYKNNSVNYASKEQLLLMLVDGAVKFSKIARQAIVDKDIPKAHNNITRTQDIFYELMASLNVEAAGEWGQQLMSIYDFIVRRLTDANIKKDLKVIDEVIPLIEEIRDMWYEAEKLSKNKEQLK</sequence>
<dbReference type="Gene3D" id="1.20.120.340">
    <property type="entry name" value="Flagellar protein FliS"/>
    <property type="match status" value="1"/>
</dbReference>
<keyword evidence="7" id="KW-0969">Cilium</keyword>
<dbReference type="PANTHER" id="PTHR34773:SF1">
    <property type="entry name" value="FLAGELLAR SECRETION CHAPERONE FLIS"/>
    <property type="match status" value="1"/>
</dbReference>
<dbReference type="PANTHER" id="PTHR34773">
    <property type="entry name" value="FLAGELLAR SECRETION CHAPERONE FLIS"/>
    <property type="match status" value="1"/>
</dbReference>
<evidence type="ECO:0000256" key="6">
    <source>
        <dbReference type="PIRNR" id="PIRNR039090"/>
    </source>
</evidence>
<dbReference type="OrthoDB" id="1524959at2"/>
<dbReference type="Pfam" id="PF02561">
    <property type="entry name" value="FliS"/>
    <property type="match status" value="1"/>
</dbReference>
<keyword evidence="8" id="KW-1185">Reference proteome</keyword>
<evidence type="ECO:0000256" key="3">
    <source>
        <dbReference type="ARBA" id="ARBA00022490"/>
    </source>
</evidence>
<dbReference type="STRING" id="1121338.CLTEP_12680"/>
<evidence type="ECO:0000256" key="4">
    <source>
        <dbReference type="ARBA" id="ARBA00022795"/>
    </source>
</evidence>
<dbReference type="Proteomes" id="UP000075531">
    <property type="component" value="Unassembled WGS sequence"/>
</dbReference>
<dbReference type="InterPro" id="IPR003713">
    <property type="entry name" value="FliS"/>
</dbReference>
<keyword evidence="3 6" id="KW-0963">Cytoplasm</keyword>
<keyword evidence="7" id="KW-0282">Flagellum</keyword>
<accession>A0A151B4S4</accession>
<dbReference type="PIRSF" id="PIRSF039090">
    <property type="entry name" value="Flis"/>
    <property type="match status" value="1"/>
</dbReference>
<dbReference type="CDD" id="cd16098">
    <property type="entry name" value="FliS"/>
    <property type="match status" value="1"/>
</dbReference>
<dbReference type="InterPro" id="IPR036584">
    <property type="entry name" value="FliS_sf"/>
</dbReference>
<evidence type="ECO:0000313" key="7">
    <source>
        <dbReference type="EMBL" id="KYH34803.1"/>
    </source>
</evidence>
<keyword evidence="5" id="KW-0143">Chaperone</keyword>
<dbReference type="AlphaFoldDB" id="A0A151B4S4"/>
<protein>
    <recommendedName>
        <fullName evidence="6">Flagellar secretion chaperone FliS</fullName>
    </recommendedName>
</protein>
<comment type="subcellular location">
    <subcellularLocation>
        <location evidence="1 6">Cytoplasm</location>
        <location evidence="1 6">Cytosol</location>
    </subcellularLocation>
</comment>
<name>A0A151B4S4_9CLOT</name>
<dbReference type="GO" id="GO:0044780">
    <property type="term" value="P:bacterial-type flagellum assembly"/>
    <property type="evidence" value="ECO:0007669"/>
    <property type="project" value="InterPro"/>
</dbReference>
<dbReference type="GO" id="GO:0005829">
    <property type="term" value="C:cytosol"/>
    <property type="evidence" value="ECO:0007669"/>
    <property type="project" value="UniProtKB-SubCell"/>
</dbReference>
<keyword evidence="4 6" id="KW-1005">Bacterial flagellum biogenesis</keyword>
<evidence type="ECO:0000256" key="5">
    <source>
        <dbReference type="ARBA" id="ARBA00023186"/>
    </source>
</evidence>
<evidence type="ECO:0000313" key="8">
    <source>
        <dbReference type="Proteomes" id="UP000075531"/>
    </source>
</evidence>
<comment type="caution">
    <text evidence="7">The sequence shown here is derived from an EMBL/GenBank/DDBJ whole genome shotgun (WGS) entry which is preliminary data.</text>
</comment>
<gene>
    <name evidence="7" type="primary">fliS</name>
    <name evidence="7" type="ORF">CLTEP_12680</name>
</gene>
<dbReference type="NCBIfam" id="TIGR00208">
    <property type="entry name" value="fliS"/>
    <property type="match status" value="1"/>
</dbReference>
<reference evidence="7 8" key="1">
    <citation type="submission" date="2016-02" db="EMBL/GenBank/DDBJ databases">
        <title>Genome sequence of Clostridium tepidiprofundi DSM 19306.</title>
        <authorList>
            <person name="Poehlein A."/>
            <person name="Daniel R."/>
        </authorList>
    </citation>
    <scope>NUCLEOTIDE SEQUENCE [LARGE SCALE GENOMIC DNA]</scope>
    <source>
        <strain evidence="7 8">DSM 19306</strain>
    </source>
</reference>
<keyword evidence="7" id="KW-0966">Cell projection</keyword>
<evidence type="ECO:0000256" key="2">
    <source>
        <dbReference type="ARBA" id="ARBA00008787"/>
    </source>
</evidence>
<organism evidence="7 8">
    <name type="scientific">Clostridium tepidiprofundi DSM 19306</name>
    <dbReference type="NCBI Taxonomy" id="1121338"/>
    <lineage>
        <taxon>Bacteria</taxon>
        <taxon>Bacillati</taxon>
        <taxon>Bacillota</taxon>
        <taxon>Clostridia</taxon>
        <taxon>Eubacteriales</taxon>
        <taxon>Clostridiaceae</taxon>
        <taxon>Clostridium</taxon>
    </lineage>
</organism>